<dbReference type="SUPFAM" id="SSF48452">
    <property type="entry name" value="TPR-like"/>
    <property type="match status" value="1"/>
</dbReference>
<evidence type="ECO:0000256" key="1">
    <source>
        <dbReference type="PROSITE-ProRule" id="PRU00339"/>
    </source>
</evidence>
<feature type="region of interest" description="Disordered" evidence="2">
    <location>
        <begin position="34"/>
        <end position="70"/>
    </location>
</feature>
<dbReference type="InterPro" id="IPR019734">
    <property type="entry name" value="TPR_rpt"/>
</dbReference>
<feature type="signal peptide" evidence="3">
    <location>
        <begin position="1"/>
        <end position="28"/>
    </location>
</feature>
<proteinExistence type="predicted"/>
<dbReference type="RefSeq" id="WP_245504554.1">
    <property type="nucleotide sequence ID" value="NZ_SMAI01000002.1"/>
</dbReference>
<protein>
    <submittedName>
        <fullName evidence="4">Tetratricopeptide repeat protein</fullName>
    </submittedName>
</protein>
<dbReference type="PROSITE" id="PS50005">
    <property type="entry name" value="TPR"/>
    <property type="match status" value="2"/>
</dbReference>
<keyword evidence="5" id="KW-1185">Reference proteome</keyword>
<dbReference type="InterPro" id="IPR011990">
    <property type="entry name" value="TPR-like_helical_dom_sf"/>
</dbReference>
<comment type="caution">
    <text evidence="4">The sequence shown here is derived from an EMBL/GenBank/DDBJ whole genome shotgun (WGS) entry which is preliminary data.</text>
</comment>
<sequence length="230" mass="24365">MSMPPRPSVLRSLCAVLLCAPLLGGALFAPGDAARAQSGPFAEPRSADARSADPRAGAAPPPSRPALPRDRRTQLDALFEALRLAPDEASSKALGTRLDSVFAQTGSMSADILMGRADLAAQAKEYDLALELLDSALVVVPDNLAILSRRAAIKYAQDDYAGSLADLGEVLTREPRHYTALLGLALIMREVGDDKRALEAARRALAVNPNLDAAKDIEESLTITVEGREI</sequence>
<reference evidence="4 5" key="1">
    <citation type="submission" date="2019-03" db="EMBL/GenBank/DDBJ databases">
        <title>Genomic Encyclopedia of Type Strains, Phase IV (KMG-IV): sequencing the most valuable type-strain genomes for metagenomic binning, comparative biology and taxonomic classification.</title>
        <authorList>
            <person name="Goeker M."/>
        </authorList>
    </citation>
    <scope>NUCLEOTIDE SEQUENCE [LARGE SCALE GENOMIC DNA]</scope>
    <source>
        <strain evidence="4 5">DSM 9035</strain>
    </source>
</reference>
<dbReference type="AlphaFoldDB" id="A0A4R3M1A4"/>
<keyword evidence="1" id="KW-0802">TPR repeat</keyword>
<feature type="repeat" description="TPR" evidence="1">
    <location>
        <begin position="178"/>
        <end position="211"/>
    </location>
</feature>
<keyword evidence="3" id="KW-0732">Signal</keyword>
<gene>
    <name evidence="4" type="ORF">EDC64_102310</name>
</gene>
<evidence type="ECO:0000313" key="4">
    <source>
        <dbReference type="EMBL" id="TCT06830.1"/>
    </source>
</evidence>
<evidence type="ECO:0000256" key="3">
    <source>
        <dbReference type="SAM" id="SignalP"/>
    </source>
</evidence>
<dbReference type="EMBL" id="SMAI01000002">
    <property type="protein sequence ID" value="TCT06830.1"/>
    <property type="molecule type" value="Genomic_DNA"/>
</dbReference>
<feature type="repeat" description="TPR" evidence="1">
    <location>
        <begin position="110"/>
        <end position="143"/>
    </location>
</feature>
<name>A0A4R3M1A4_9HYPH</name>
<evidence type="ECO:0000256" key="2">
    <source>
        <dbReference type="SAM" id="MobiDB-lite"/>
    </source>
</evidence>
<feature type="chain" id="PRO_5020465567" evidence="3">
    <location>
        <begin position="29"/>
        <end position="230"/>
    </location>
</feature>
<accession>A0A4R3M1A4</accession>
<organism evidence="4 5">
    <name type="scientific">Aquabacter spiritensis</name>
    <dbReference type="NCBI Taxonomy" id="933073"/>
    <lineage>
        <taxon>Bacteria</taxon>
        <taxon>Pseudomonadati</taxon>
        <taxon>Pseudomonadota</taxon>
        <taxon>Alphaproteobacteria</taxon>
        <taxon>Hyphomicrobiales</taxon>
        <taxon>Xanthobacteraceae</taxon>
        <taxon>Aquabacter</taxon>
    </lineage>
</organism>
<dbReference type="Proteomes" id="UP000294664">
    <property type="component" value="Unassembled WGS sequence"/>
</dbReference>
<evidence type="ECO:0000313" key="5">
    <source>
        <dbReference type="Proteomes" id="UP000294664"/>
    </source>
</evidence>
<dbReference type="SMART" id="SM00028">
    <property type="entry name" value="TPR"/>
    <property type="match status" value="3"/>
</dbReference>
<dbReference type="Gene3D" id="1.25.40.10">
    <property type="entry name" value="Tetratricopeptide repeat domain"/>
    <property type="match status" value="1"/>
</dbReference>